<dbReference type="InterPro" id="IPR035892">
    <property type="entry name" value="C2_domain_sf"/>
</dbReference>
<dbReference type="EMBL" id="GL984174">
    <property type="protein sequence ID" value="EGR29195.1"/>
    <property type="molecule type" value="Genomic_DNA"/>
</dbReference>
<dbReference type="InterPro" id="IPR000008">
    <property type="entry name" value="C2_dom"/>
</dbReference>
<keyword evidence="2 6" id="KW-0812">Transmembrane</keyword>
<dbReference type="OrthoDB" id="270970at2759"/>
<feature type="domain" description="C2" evidence="7">
    <location>
        <begin position="1099"/>
        <end position="1226"/>
    </location>
</feature>
<name>G0R012_ICHMU</name>
<keyword evidence="9" id="KW-1185">Reference proteome</keyword>
<comment type="subcellular location">
    <subcellularLocation>
        <location evidence="1">Membrane</location>
        <topology evidence="1">Single-pass membrane protein</topology>
    </subcellularLocation>
</comment>
<dbReference type="InterPro" id="IPR037721">
    <property type="entry name" value="Ferlin"/>
</dbReference>
<dbReference type="Pfam" id="PF00168">
    <property type="entry name" value="C2"/>
    <property type="match status" value="2"/>
</dbReference>
<organism evidence="8 9">
    <name type="scientific">Ichthyophthirius multifiliis</name>
    <name type="common">White spot disease agent</name>
    <name type="synonym">Ich</name>
    <dbReference type="NCBI Taxonomy" id="5932"/>
    <lineage>
        <taxon>Eukaryota</taxon>
        <taxon>Sar</taxon>
        <taxon>Alveolata</taxon>
        <taxon>Ciliophora</taxon>
        <taxon>Intramacronucleata</taxon>
        <taxon>Oligohymenophorea</taxon>
        <taxon>Hymenostomatida</taxon>
        <taxon>Ophryoglenina</taxon>
        <taxon>Ichthyophthirius</taxon>
    </lineage>
</organism>
<dbReference type="GeneID" id="14905288"/>
<keyword evidence="5 6" id="KW-0472">Membrane</keyword>
<dbReference type="OMA" id="NINFCTI"/>
<evidence type="ECO:0000256" key="6">
    <source>
        <dbReference type="SAM" id="Phobius"/>
    </source>
</evidence>
<dbReference type="eggNOG" id="KOG1326">
    <property type="taxonomic scope" value="Eukaryota"/>
</dbReference>
<evidence type="ECO:0000259" key="7">
    <source>
        <dbReference type="PROSITE" id="PS50004"/>
    </source>
</evidence>
<protein>
    <recommendedName>
        <fullName evidence="7">C2 domain-containing protein</fullName>
    </recommendedName>
</protein>
<accession>G0R012</accession>
<evidence type="ECO:0000313" key="9">
    <source>
        <dbReference type="Proteomes" id="UP000008983"/>
    </source>
</evidence>
<dbReference type="Gene3D" id="2.60.40.150">
    <property type="entry name" value="C2 domain"/>
    <property type="match status" value="1"/>
</dbReference>
<dbReference type="Proteomes" id="UP000008983">
    <property type="component" value="Unassembled WGS sequence"/>
</dbReference>
<dbReference type="PANTHER" id="PTHR12546:SF33">
    <property type="entry name" value="SPERM VESICLE FUSION PROTEIN FER-1"/>
    <property type="match status" value="1"/>
</dbReference>
<sequence length="1336" mass="156606">MPFKWFHLYGIPLSERPNNFDQIIAGRVKQIEGSAYFGRVLLSLSLSPNENAQSEVQPLAVYKEPPLLKYVLRVDTYELQSQFDCGDYIIIEISLNGKVLRSNACQRKKLKNENKTDKQKSNNEQIIIVNQYEWKESKIKTKEDLLIDLTYDTEQHPDLIISLYSTQVIKKIVQKDKEQRLAYLRVKLNSPDLENEYPKWYTLKPIKYSSFSEVHSHVLLNLELKTEQIAKQKSRHDIKRKIKVQYIFKAYIYGAYDLCPKEFQESIECEVYLQLGAYQKPILKGKKGKNVIWNIKLQEEMQLDEKLEFSSNIILSFANLQAKGILGSDYLADKSIGQCIIRASNCEIKLNKNSEIESLDVLPEYQFYHIIKNGISNGRILACFQLIRKEQQTIKYMNNENIGKILDDNQFYLTQIQLPVIGIRNLPIPLKDPVMYFRIAQPDVKFCLQKKQRQEKKAKNEYYYETMIEIIENQVQDNQETTMTNKYYKNPNFCYQIKNKISEPIKIPKDVRFLPQIEIEIREKDLKSNNVRYITMINIIQYIPWVNDRLYYSNVMEYFEFIKSNFSIQNQEDQLFLQKKTKEFNQKKVNFTITDQDIFTENVVNQIENYANESLLKTSSNQNDVNIKTNQILNEINKNTENFNDRENNQNLDENQSDMNIQNENIQIKLDQSQRNSILKNQNNSITQDNDYISIYDRIQIFKNSEFYKAIEFYKVYIFYKKKNYFIIYEENYDYGREIQKQPMQEILEKKIPYKKYELYKIGQTTVKIIILIILKKKLKKPFQYIGIPTQAVLKAHLKIFILSQEQVNQEKTSRRITKKSNENSILSLGTVKNKNIIIIKNIQNSSSKSIQKSVQNSNQCLMKYKIEDDDQNYSFNIFNQSFLNFFKEPYPLKIRVYILRCLNLSAQSQNLQAYHLLAGMNAVCSASSFPKIQVGTGKDEYGRTDLIKLIIDDQNVQKDTLNPQFFKMYQLDAQLPEDWNLIISIVNKGQVLDSLIGEYEIDLEDRIFGISELRKNVAYEIYKQYYTEQLEKNKYNYDHTFNNKKRSYEQKITELSNLIESFNRNLKIPVEYIELKHPQENTCQGTMELFIEPFPTDIARIIPQSNIQKPSPQEFEIRLIVWEVFNIVLPEGKKSINMYVSVSLDKNANINQEEVTKQTDNHNGSENGNGVYNYRMKFPLCIPCIFPRLRIQVFEFSTIGADENLGETVITLKNIIKKLQINGSFELATSKYLLEHPKFPDQYRGDISLSMSIISKQLAESQPVGEAQEDPNENPFLEKPKEGRGINNFLKGSSFDFSGWGLGILKYVKCLAILAVVVCIIIILFIQPGIMVKSK</sequence>
<gene>
    <name evidence="8" type="ORF">IMG5_161110</name>
</gene>
<dbReference type="GO" id="GO:0016020">
    <property type="term" value="C:membrane"/>
    <property type="evidence" value="ECO:0007669"/>
    <property type="project" value="UniProtKB-SubCell"/>
</dbReference>
<keyword evidence="3" id="KW-0677">Repeat</keyword>
<dbReference type="RefSeq" id="XP_004030431.1">
    <property type="nucleotide sequence ID" value="XM_004030383.1"/>
</dbReference>
<evidence type="ECO:0000256" key="4">
    <source>
        <dbReference type="ARBA" id="ARBA00022989"/>
    </source>
</evidence>
<evidence type="ECO:0000256" key="5">
    <source>
        <dbReference type="ARBA" id="ARBA00023136"/>
    </source>
</evidence>
<proteinExistence type="predicted"/>
<evidence type="ECO:0000256" key="3">
    <source>
        <dbReference type="ARBA" id="ARBA00022737"/>
    </source>
</evidence>
<reference evidence="8 9" key="1">
    <citation type="submission" date="2011-07" db="EMBL/GenBank/DDBJ databases">
        <authorList>
            <person name="Coyne R."/>
            <person name="Brami D."/>
            <person name="Johnson J."/>
            <person name="Hostetler J."/>
            <person name="Hannick L."/>
            <person name="Clark T."/>
            <person name="Cassidy-Hanley D."/>
            <person name="Inman J."/>
        </authorList>
    </citation>
    <scope>NUCLEOTIDE SEQUENCE [LARGE SCALE GENOMIC DNA]</scope>
    <source>
        <strain evidence="8 9">G5</strain>
    </source>
</reference>
<dbReference type="PANTHER" id="PTHR12546">
    <property type="entry name" value="FER-1-LIKE"/>
    <property type="match status" value="1"/>
</dbReference>
<evidence type="ECO:0000313" key="8">
    <source>
        <dbReference type="EMBL" id="EGR29195.1"/>
    </source>
</evidence>
<feature type="transmembrane region" description="Helical" evidence="6">
    <location>
        <begin position="1312"/>
        <end position="1333"/>
    </location>
</feature>
<evidence type="ECO:0000256" key="1">
    <source>
        <dbReference type="ARBA" id="ARBA00004167"/>
    </source>
</evidence>
<dbReference type="InParanoid" id="G0R012"/>
<evidence type="ECO:0000256" key="2">
    <source>
        <dbReference type="ARBA" id="ARBA00022692"/>
    </source>
</evidence>
<dbReference type="GO" id="GO:0007009">
    <property type="term" value="P:plasma membrane organization"/>
    <property type="evidence" value="ECO:0007669"/>
    <property type="project" value="TreeGrafter"/>
</dbReference>
<keyword evidence="4 6" id="KW-1133">Transmembrane helix</keyword>
<dbReference type="SUPFAM" id="SSF49562">
    <property type="entry name" value="C2 domain (Calcium/lipid-binding domain, CaLB)"/>
    <property type="match status" value="2"/>
</dbReference>
<dbReference type="PROSITE" id="PS50004">
    <property type="entry name" value="C2"/>
    <property type="match status" value="1"/>
</dbReference>